<reference evidence="2" key="1">
    <citation type="submission" date="2022-11" db="UniProtKB">
        <authorList>
            <consortium name="WormBaseParasite"/>
        </authorList>
    </citation>
    <scope>IDENTIFICATION</scope>
</reference>
<dbReference type="WBParaSite" id="JU765_v2.g14370.t1">
    <property type="protein sequence ID" value="JU765_v2.g14370.t1"/>
    <property type="gene ID" value="JU765_v2.g14370"/>
</dbReference>
<sequence length="295" mass="32950">MIIHILLIILFRVIVAEIPDVYIPLTANDKPINTTINYAGRNWAFTANGTGTLAGYLIFPKNVTEVELGIKFPGKWPVVNVEPQTTLDMNLNGQNLGFHFYGVLSDNQIHSDYKRNQTQVYGGSLKQLDLLFNLNGSVGFVNYVRFPFVIDVLKTIELKDGQRALAFSMKIKNAPSPFTVVFKPGTIGFDAALKPKPVNNASVLSGPLLYWLIGGVATIVVACIVIGVIICWCRRCRRKKAELPKESTYDPVSAFKMTEEKPYTIEHSRRLSIHVPPAGSSMHNPQKRHKVDIQR</sequence>
<evidence type="ECO:0000313" key="2">
    <source>
        <dbReference type="WBParaSite" id="JU765_v2.g14370.t1"/>
    </source>
</evidence>
<dbReference type="Proteomes" id="UP000887576">
    <property type="component" value="Unplaced"/>
</dbReference>
<name>A0AC34QAA0_9BILA</name>
<evidence type="ECO:0000313" key="1">
    <source>
        <dbReference type="Proteomes" id="UP000887576"/>
    </source>
</evidence>
<proteinExistence type="predicted"/>
<organism evidence="1 2">
    <name type="scientific">Panagrolaimus sp. JU765</name>
    <dbReference type="NCBI Taxonomy" id="591449"/>
    <lineage>
        <taxon>Eukaryota</taxon>
        <taxon>Metazoa</taxon>
        <taxon>Ecdysozoa</taxon>
        <taxon>Nematoda</taxon>
        <taxon>Chromadorea</taxon>
        <taxon>Rhabditida</taxon>
        <taxon>Tylenchina</taxon>
        <taxon>Panagrolaimomorpha</taxon>
        <taxon>Panagrolaimoidea</taxon>
        <taxon>Panagrolaimidae</taxon>
        <taxon>Panagrolaimus</taxon>
    </lineage>
</organism>
<protein>
    <submittedName>
        <fullName evidence="2">Uncharacterized protein</fullName>
    </submittedName>
</protein>
<accession>A0AC34QAA0</accession>